<dbReference type="Proteomes" id="UP000193944">
    <property type="component" value="Unassembled WGS sequence"/>
</dbReference>
<feature type="non-terminal residue" evidence="1">
    <location>
        <position position="1"/>
    </location>
</feature>
<comment type="caution">
    <text evidence="1">The sequence shown here is derived from an EMBL/GenBank/DDBJ whole genome shotgun (WGS) entry which is preliminary data.</text>
</comment>
<dbReference type="Gene3D" id="1.25.40.20">
    <property type="entry name" value="Ankyrin repeat-containing domain"/>
    <property type="match status" value="1"/>
</dbReference>
<reference evidence="1 2" key="1">
    <citation type="submission" date="2016-08" db="EMBL/GenBank/DDBJ databases">
        <title>A Parts List for Fungal Cellulosomes Revealed by Comparative Genomics.</title>
        <authorList>
            <consortium name="DOE Joint Genome Institute"/>
            <person name="Haitjema C.H."/>
            <person name="Gilmore S.P."/>
            <person name="Henske J.K."/>
            <person name="Solomon K.V."/>
            <person name="De Groot R."/>
            <person name="Kuo A."/>
            <person name="Mondo S.J."/>
            <person name="Salamov A.A."/>
            <person name="Labutti K."/>
            <person name="Zhao Z."/>
            <person name="Chiniquy J."/>
            <person name="Barry K."/>
            <person name="Brewer H.M."/>
            <person name="Purvine S.O."/>
            <person name="Wright A.T."/>
            <person name="Boxma B."/>
            <person name="Van Alen T."/>
            <person name="Hackstein J.H."/>
            <person name="Baker S.E."/>
            <person name="Grigoriev I.V."/>
            <person name="O'Malley M.A."/>
        </authorList>
    </citation>
    <scope>NUCLEOTIDE SEQUENCE [LARGE SCALE GENOMIC DNA]</scope>
    <source>
        <strain evidence="1 2">S4</strain>
    </source>
</reference>
<name>A0A1Y1WQV3_9FUNG</name>
<accession>A0A1Y1WQV3</accession>
<dbReference type="AlphaFoldDB" id="A0A1Y1WQV3"/>
<keyword evidence="2" id="KW-1185">Reference proteome</keyword>
<dbReference type="Pfam" id="PF12796">
    <property type="entry name" value="Ank_2"/>
    <property type="match status" value="1"/>
</dbReference>
<sequence length="66" mass="7676">YTPLFCAIKYKQVEIVELLLSNKNIDVNKPNKKGEIPLIFCIINKEVDCLKLLLKHKDININSTYQ</sequence>
<dbReference type="EMBL" id="MCFG01000329">
    <property type="protein sequence ID" value="ORX75919.1"/>
    <property type="molecule type" value="Genomic_DNA"/>
</dbReference>
<dbReference type="PANTHER" id="PTHR24125:SF5">
    <property type="entry name" value="ANKYRIN REPEAT PROTEIN"/>
    <property type="match status" value="1"/>
</dbReference>
<organism evidence="1 2">
    <name type="scientific">Anaeromyces robustus</name>
    <dbReference type="NCBI Taxonomy" id="1754192"/>
    <lineage>
        <taxon>Eukaryota</taxon>
        <taxon>Fungi</taxon>
        <taxon>Fungi incertae sedis</taxon>
        <taxon>Chytridiomycota</taxon>
        <taxon>Chytridiomycota incertae sedis</taxon>
        <taxon>Neocallimastigomycetes</taxon>
        <taxon>Neocallimastigales</taxon>
        <taxon>Neocallimastigaceae</taxon>
        <taxon>Anaeromyces</taxon>
    </lineage>
</organism>
<dbReference type="InterPro" id="IPR036770">
    <property type="entry name" value="Ankyrin_rpt-contain_sf"/>
</dbReference>
<evidence type="ECO:0000313" key="1">
    <source>
        <dbReference type="EMBL" id="ORX75919.1"/>
    </source>
</evidence>
<dbReference type="InterPro" id="IPR002110">
    <property type="entry name" value="Ankyrin_rpt"/>
</dbReference>
<dbReference type="SMART" id="SM00248">
    <property type="entry name" value="ANK"/>
    <property type="match status" value="2"/>
</dbReference>
<protein>
    <submittedName>
        <fullName evidence="1">Uncharacterized protein</fullName>
    </submittedName>
</protein>
<dbReference type="PANTHER" id="PTHR24125">
    <property type="entry name" value="ANKYRIN REPEAT AND DEATH DOMAIN-CONTAINING PROTEIN"/>
    <property type="match status" value="1"/>
</dbReference>
<proteinExistence type="predicted"/>
<evidence type="ECO:0000313" key="2">
    <source>
        <dbReference type="Proteomes" id="UP000193944"/>
    </source>
</evidence>
<feature type="non-terminal residue" evidence="1">
    <location>
        <position position="66"/>
    </location>
</feature>
<reference evidence="1 2" key="2">
    <citation type="submission" date="2016-08" db="EMBL/GenBank/DDBJ databases">
        <title>Pervasive Adenine N6-methylation of Active Genes in Fungi.</title>
        <authorList>
            <consortium name="DOE Joint Genome Institute"/>
            <person name="Mondo S.J."/>
            <person name="Dannebaum R.O."/>
            <person name="Kuo R.C."/>
            <person name="Labutti K."/>
            <person name="Haridas S."/>
            <person name="Kuo A."/>
            <person name="Salamov A."/>
            <person name="Ahrendt S.R."/>
            <person name="Lipzen A."/>
            <person name="Sullivan W."/>
            <person name="Andreopoulos W.B."/>
            <person name="Clum A."/>
            <person name="Lindquist E."/>
            <person name="Daum C."/>
            <person name="Ramamoorthy G.K."/>
            <person name="Gryganskyi A."/>
            <person name="Culley D."/>
            <person name="Magnuson J.K."/>
            <person name="James T.Y."/>
            <person name="O'Malley M.A."/>
            <person name="Stajich J.E."/>
            <person name="Spatafora J.W."/>
            <person name="Visel A."/>
            <person name="Grigoriev I.V."/>
        </authorList>
    </citation>
    <scope>NUCLEOTIDE SEQUENCE [LARGE SCALE GENOMIC DNA]</scope>
    <source>
        <strain evidence="1 2">S4</strain>
    </source>
</reference>
<dbReference type="SUPFAM" id="SSF48403">
    <property type="entry name" value="Ankyrin repeat"/>
    <property type="match status" value="1"/>
</dbReference>
<dbReference type="InterPro" id="IPR052457">
    <property type="entry name" value="Ankyrin-DD_containing_protein"/>
</dbReference>
<gene>
    <name evidence="1" type="ORF">BCR32DRAFT_194022</name>
</gene>